<comment type="caution">
    <text evidence="4">The sequence shown here is derived from an EMBL/GenBank/DDBJ whole genome shotgun (WGS) entry which is preliminary data.</text>
</comment>
<feature type="domain" description="STAS" evidence="3">
    <location>
        <begin position="1"/>
        <end position="113"/>
    </location>
</feature>
<dbReference type="Pfam" id="PF01740">
    <property type="entry name" value="STAS"/>
    <property type="match status" value="1"/>
</dbReference>
<dbReference type="InterPro" id="IPR003658">
    <property type="entry name" value="Anti-sigma_ant"/>
</dbReference>
<evidence type="ECO:0000256" key="1">
    <source>
        <dbReference type="ARBA" id="ARBA00009013"/>
    </source>
</evidence>
<comment type="similarity">
    <text evidence="1 2">Belongs to the anti-sigma-factor antagonist family.</text>
</comment>
<accession>A0ABW0KR18</accession>
<dbReference type="PANTHER" id="PTHR33495">
    <property type="entry name" value="ANTI-SIGMA FACTOR ANTAGONIST TM_1081-RELATED-RELATED"/>
    <property type="match status" value="1"/>
</dbReference>
<dbReference type="PROSITE" id="PS50801">
    <property type="entry name" value="STAS"/>
    <property type="match status" value="1"/>
</dbReference>
<proteinExistence type="inferred from homology"/>
<dbReference type="EMBL" id="JBHSMQ010000003">
    <property type="protein sequence ID" value="MFC5455177.1"/>
    <property type="molecule type" value="Genomic_DNA"/>
</dbReference>
<dbReference type="Gene3D" id="3.30.750.24">
    <property type="entry name" value="STAS domain"/>
    <property type="match status" value="1"/>
</dbReference>
<dbReference type="SUPFAM" id="SSF52091">
    <property type="entry name" value="SpoIIaa-like"/>
    <property type="match status" value="1"/>
</dbReference>
<evidence type="ECO:0000259" key="3">
    <source>
        <dbReference type="PROSITE" id="PS50801"/>
    </source>
</evidence>
<dbReference type="InterPro" id="IPR002645">
    <property type="entry name" value="STAS_dom"/>
</dbReference>
<dbReference type="RefSeq" id="WP_377166000.1">
    <property type="nucleotide sequence ID" value="NZ_JBHSMQ010000003.1"/>
</dbReference>
<reference evidence="5" key="1">
    <citation type="journal article" date="2019" name="Int. J. Syst. Evol. Microbiol.">
        <title>The Global Catalogue of Microorganisms (GCM) 10K type strain sequencing project: providing services to taxonomists for standard genome sequencing and annotation.</title>
        <authorList>
            <consortium name="The Broad Institute Genomics Platform"/>
            <consortium name="The Broad Institute Genome Sequencing Center for Infectious Disease"/>
            <person name="Wu L."/>
            <person name="Ma J."/>
        </authorList>
    </citation>
    <scope>NUCLEOTIDE SEQUENCE [LARGE SCALE GENOMIC DNA]</scope>
    <source>
        <strain evidence="5">CGMCC 4.1469</strain>
    </source>
</reference>
<keyword evidence="5" id="KW-1185">Reference proteome</keyword>
<protein>
    <recommendedName>
        <fullName evidence="2">Anti-sigma factor antagonist</fullName>
    </recommendedName>
</protein>
<organism evidence="4 5">
    <name type="scientific">Prosthecobacter fluviatilis</name>
    <dbReference type="NCBI Taxonomy" id="445931"/>
    <lineage>
        <taxon>Bacteria</taxon>
        <taxon>Pseudomonadati</taxon>
        <taxon>Verrucomicrobiota</taxon>
        <taxon>Verrucomicrobiia</taxon>
        <taxon>Verrucomicrobiales</taxon>
        <taxon>Verrucomicrobiaceae</taxon>
        <taxon>Prosthecobacter</taxon>
    </lineage>
</organism>
<gene>
    <name evidence="4" type="ORF">ACFQDI_09950</name>
</gene>
<evidence type="ECO:0000256" key="2">
    <source>
        <dbReference type="RuleBase" id="RU003749"/>
    </source>
</evidence>
<sequence length="403" mass="42263">MEISRQTSGDLIILRLAGRLDANWCNHVESALSATVRDGEHRLHLDMSAVSYISSAGIRVLLACHKQLRAINGLFGVIRPSEAVRSVLELSGLQMLITSETAAAATEDAGKKLASSSAAYELFPLGGGGMKIETVGEVATLARGCTDTHPATRRFDSATVALGMGALGGSFAENAARCGELLAVAGVAAFQPADGSSRPDFMLSEGALVPEGQLVLGLSAQGSFSSLLRFEANDEDRRIGLTELMQTALESSGASAAVVVAVTETAGLVGASLRQSPASDAGAANERFGFPQIRDWLSFTSERSFRDSTSLMVGVISKPGSAIDALLRPLARGTELLGHIHAAVFPYRPLRKGLIDLQPAVTSLFDGQALQSVLHLISDPRGFNGAGESEFYRGAVWIAPIIT</sequence>
<evidence type="ECO:0000313" key="4">
    <source>
        <dbReference type="EMBL" id="MFC5455177.1"/>
    </source>
</evidence>
<evidence type="ECO:0000313" key="5">
    <source>
        <dbReference type="Proteomes" id="UP001596052"/>
    </source>
</evidence>
<dbReference type="Proteomes" id="UP001596052">
    <property type="component" value="Unassembled WGS sequence"/>
</dbReference>
<dbReference type="NCBIfam" id="TIGR00377">
    <property type="entry name" value="ant_ant_sig"/>
    <property type="match status" value="1"/>
</dbReference>
<dbReference type="CDD" id="cd07043">
    <property type="entry name" value="STAS_anti-anti-sigma_factors"/>
    <property type="match status" value="1"/>
</dbReference>
<name>A0ABW0KR18_9BACT</name>
<dbReference type="InterPro" id="IPR036513">
    <property type="entry name" value="STAS_dom_sf"/>
</dbReference>